<dbReference type="CDD" id="cd00515">
    <property type="entry name" value="HAM1"/>
    <property type="match status" value="1"/>
</dbReference>
<dbReference type="PANTHER" id="PTHR11067">
    <property type="entry name" value="INOSINE TRIPHOSPHATE PYROPHOSPHATASE/HAM1 PROTEIN"/>
    <property type="match status" value="1"/>
</dbReference>
<keyword evidence="3 13" id="KW-0963">Cytoplasm</keyword>
<dbReference type="GO" id="GO:0046872">
    <property type="term" value="F:metal ion binding"/>
    <property type="evidence" value="ECO:0007669"/>
    <property type="project" value="UniProtKB-KW"/>
</dbReference>
<keyword evidence="13" id="KW-0464">Manganese</keyword>
<dbReference type="Proteomes" id="UP001165122">
    <property type="component" value="Unassembled WGS sequence"/>
</dbReference>
<dbReference type="GO" id="GO:0035870">
    <property type="term" value="F:dITP diphosphatase activity"/>
    <property type="evidence" value="ECO:0007669"/>
    <property type="project" value="UniProtKB-UniRule"/>
</dbReference>
<dbReference type="InterPro" id="IPR036412">
    <property type="entry name" value="HAD-like_sf"/>
</dbReference>
<comment type="cofactor">
    <cofactor evidence="13">
        <name>Mg(2+)</name>
        <dbReference type="ChEBI" id="CHEBI:18420"/>
    </cofactor>
    <cofactor evidence="13">
        <name>Mn(2+)</name>
        <dbReference type="ChEBI" id="CHEBI:29035"/>
    </cofactor>
    <text evidence="13">Binds 1 divalent metal cation per subunit; can use either Mg(2+) or Mn(2+).</text>
</comment>
<keyword evidence="8 13" id="KW-0546">Nucleotide metabolism</keyword>
<protein>
    <recommendedName>
        <fullName evidence="13">Inosine triphosphate pyrophosphatase</fullName>
        <shortName evidence="13">ITPase</shortName>
        <shortName evidence="13">Inosine triphosphatase</shortName>
        <ecNumber evidence="13">3.6.1.66</ecNumber>
    </recommendedName>
    <alternativeName>
        <fullName evidence="13">Non-canonical purine NTP pyrophosphatase</fullName>
    </alternativeName>
    <alternativeName>
        <fullName evidence="13">Non-standard purine NTP pyrophosphatase</fullName>
    </alternativeName>
    <alternativeName>
        <fullName evidence="13">Nucleoside-triphosphate diphosphatase</fullName>
    </alternativeName>
    <alternativeName>
        <fullName evidence="13">Nucleoside-triphosphate pyrophosphatase</fullName>
        <shortName evidence="13">NTPase</shortName>
    </alternativeName>
    <alternativeName>
        <fullName evidence="13">XTP/dITP diphosphatase</fullName>
    </alternativeName>
</protein>
<dbReference type="EMBL" id="BRXW01000554">
    <property type="protein sequence ID" value="GMH65697.1"/>
    <property type="molecule type" value="Genomic_DNA"/>
</dbReference>
<comment type="function">
    <text evidence="9">Pyrophosphatase that hydrolyzes the non-canonical purine nucleotides inosine triphosphate (ITP), deoxyinosine triphosphate (dITP) as well as 2'-deoxy-N-6-hydroxylaminopurine triphosphate (dHAPTP) and xanthosine 5'-triphosphate (XTP) to their respective monophosphate derivatives. The enzyme does not distinguish between the deoxy- and ribose forms. Probably excludes non-canonical purines from RNA and DNA precursor pools, thus preventing their incorporation into RNA and DNA and avoiding chromosomal lesions.</text>
</comment>
<dbReference type="HAMAP" id="MF_03148">
    <property type="entry name" value="HAM1_NTPase"/>
    <property type="match status" value="1"/>
</dbReference>
<reference evidence="17" key="1">
    <citation type="journal article" date="2023" name="Commun. Biol.">
        <title>Genome analysis of Parmales, the sister group of diatoms, reveals the evolutionary specialization of diatoms from phago-mixotrophs to photoautotrophs.</title>
        <authorList>
            <person name="Ban H."/>
            <person name="Sato S."/>
            <person name="Yoshikawa S."/>
            <person name="Yamada K."/>
            <person name="Nakamura Y."/>
            <person name="Ichinomiya M."/>
            <person name="Sato N."/>
            <person name="Blanc-Mathieu R."/>
            <person name="Endo H."/>
            <person name="Kuwata A."/>
            <person name="Ogata H."/>
        </authorList>
    </citation>
    <scope>NUCLEOTIDE SEQUENCE [LARGE SCALE GENOMIC DNA]</scope>
    <source>
        <strain evidence="17">NIES 3700</strain>
    </source>
</reference>
<dbReference type="Gene3D" id="3.40.50.1000">
    <property type="entry name" value="HAD superfamily/HAD-like"/>
    <property type="match status" value="1"/>
</dbReference>
<dbReference type="AlphaFoldDB" id="A0A9W7A4K3"/>
<evidence type="ECO:0000256" key="15">
    <source>
        <dbReference type="SAM" id="SignalP"/>
    </source>
</evidence>
<dbReference type="EC" id="3.6.1.66" evidence="13"/>
<dbReference type="Gene3D" id="3.90.950.10">
    <property type="match status" value="1"/>
</dbReference>
<keyword evidence="7 13" id="KW-0460">Magnesium</keyword>
<evidence type="ECO:0000313" key="16">
    <source>
        <dbReference type="EMBL" id="GMH65697.1"/>
    </source>
</evidence>
<feature type="binding site" evidence="13">
    <location>
        <begin position="447"/>
        <end position="448"/>
    </location>
    <ligand>
        <name>ITP</name>
        <dbReference type="ChEBI" id="CHEBI:61402"/>
    </ligand>
</feature>
<comment type="catalytic activity">
    <reaction evidence="11">
        <text>dITP + H2O = dIMP + diphosphate + H(+)</text>
        <dbReference type="Rhea" id="RHEA:28342"/>
        <dbReference type="ChEBI" id="CHEBI:15377"/>
        <dbReference type="ChEBI" id="CHEBI:15378"/>
        <dbReference type="ChEBI" id="CHEBI:33019"/>
        <dbReference type="ChEBI" id="CHEBI:61194"/>
        <dbReference type="ChEBI" id="CHEBI:61382"/>
        <dbReference type="EC" id="3.6.1.66"/>
    </reaction>
    <physiologicalReaction direction="left-to-right" evidence="11">
        <dbReference type="Rhea" id="RHEA:28343"/>
    </physiologicalReaction>
</comment>
<evidence type="ECO:0000256" key="2">
    <source>
        <dbReference type="ARBA" id="ARBA00008023"/>
    </source>
</evidence>
<dbReference type="OrthoDB" id="6288734at2759"/>
<dbReference type="InterPro" id="IPR023214">
    <property type="entry name" value="HAD_sf"/>
</dbReference>
<feature type="chain" id="PRO_5040720255" description="Inosine triphosphate pyrophosphatase" evidence="15">
    <location>
        <begin position="20"/>
        <end position="565"/>
    </location>
</feature>
<dbReference type="InterPro" id="IPR002637">
    <property type="entry name" value="RdgB/HAM1"/>
</dbReference>
<keyword evidence="17" id="KW-1185">Reference proteome</keyword>
<dbReference type="SUPFAM" id="SSF52972">
    <property type="entry name" value="ITPase-like"/>
    <property type="match status" value="1"/>
</dbReference>
<evidence type="ECO:0000256" key="5">
    <source>
        <dbReference type="ARBA" id="ARBA00022741"/>
    </source>
</evidence>
<evidence type="ECO:0000313" key="17">
    <source>
        <dbReference type="Proteomes" id="UP001165122"/>
    </source>
</evidence>
<comment type="caution">
    <text evidence="16">The sequence shown here is derived from an EMBL/GenBank/DDBJ whole genome shotgun (WGS) entry which is preliminary data.</text>
</comment>
<keyword evidence="4 13" id="KW-0479">Metal-binding</keyword>
<evidence type="ECO:0000256" key="13">
    <source>
        <dbReference type="HAMAP-Rule" id="MF_03148"/>
    </source>
</evidence>
<dbReference type="GO" id="GO:0009117">
    <property type="term" value="P:nucleotide metabolic process"/>
    <property type="evidence" value="ECO:0007669"/>
    <property type="project" value="UniProtKB-KW"/>
</dbReference>
<comment type="subunit">
    <text evidence="13">Homodimer.</text>
</comment>
<sequence length="565" mass="60949">MLSIITFLHLLALIPLSHTFSPSILNPILTKTNLYSTPPPRKSSASFYDADTLNNLLDFHSALGLPETSEEPLPPSTSQDGLFELVDKMASKTVNTVKAIACDVDGTLIPRGSRVANSDSLRVVKRAISSKRITFFLATGKTRKGAIDSLLRSGEIEEEELLNCPGVYLQGLVVVDAKGEVIYERRLENKSVAKAVAKVRSDGGGLAVVGYDGENILCDAEDVDHPGVTGLNEKYGEPRVKVCEGGLSNYAPSFHKLLVIAEEDEVGIAAVDSLRQPLEAVGRSGKFEITQALQNMLEVMPKYTGKGEGVKVLLRHLGLRGNECLAVGDAENDEDMLAFCSPSASLADSSAGAKAKAEHVMEESSGEGGAGRAMELYALGLKAIKFVTGNKKKVEEVKALMGDVEGVEIDNVKLDLPELQGSDAIEIARQKCMLAAKEVGGAVITEDTSLCFNALGGLPGPYIRWFLESCGHEGLNKMLDGFEDRSAYAQTIVAFCEGEGQEVLMFNGRTEGTIVPARGSKDFGWDAIFEVDGKTYGEMNKEEKNEVSHRGKAFLKFKEYLKDLD</sequence>
<dbReference type="InterPro" id="IPR029001">
    <property type="entry name" value="ITPase-like_fam"/>
</dbReference>
<feature type="binding site" evidence="13">
    <location>
        <position position="418"/>
    </location>
    <ligand>
        <name>Mg(2+)</name>
        <dbReference type="ChEBI" id="CHEBI:18420"/>
    </ligand>
</feature>
<comment type="catalytic activity">
    <reaction evidence="10">
        <text>ITP + H2O = IMP + diphosphate + H(+)</text>
        <dbReference type="Rhea" id="RHEA:29399"/>
        <dbReference type="ChEBI" id="CHEBI:15377"/>
        <dbReference type="ChEBI" id="CHEBI:15378"/>
        <dbReference type="ChEBI" id="CHEBI:33019"/>
        <dbReference type="ChEBI" id="CHEBI:58053"/>
        <dbReference type="ChEBI" id="CHEBI:61402"/>
        <dbReference type="EC" id="3.6.1.66"/>
    </reaction>
    <physiologicalReaction direction="left-to-right" evidence="10">
        <dbReference type="Rhea" id="RHEA:29400"/>
    </physiologicalReaction>
</comment>
<dbReference type="Pfam" id="PF08282">
    <property type="entry name" value="Hydrolase_3"/>
    <property type="match status" value="1"/>
</dbReference>
<evidence type="ECO:0000256" key="9">
    <source>
        <dbReference type="ARBA" id="ARBA00054940"/>
    </source>
</evidence>
<feature type="binding site" evidence="13">
    <location>
        <position position="447"/>
    </location>
    <ligand>
        <name>Mg(2+)</name>
        <dbReference type="ChEBI" id="CHEBI:18420"/>
    </ligand>
</feature>
<evidence type="ECO:0000256" key="12">
    <source>
        <dbReference type="ARBA" id="ARBA00093271"/>
    </source>
</evidence>
<feature type="binding site" evidence="13">
    <location>
        <position position="544"/>
    </location>
    <ligand>
        <name>ITP</name>
        <dbReference type="ChEBI" id="CHEBI:61402"/>
    </ligand>
</feature>
<accession>A0A9W7A4K3</accession>
<name>A0A9W7A4K3_9STRA</name>
<keyword evidence="15" id="KW-0732">Signal</keyword>
<feature type="signal peptide" evidence="15">
    <location>
        <begin position="1"/>
        <end position="19"/>
    </location>
</feature>
<evidence type="ECO:0000256" key="4">
    <source>
        <dbReference type="ARBA" id="ARBA00022723"/>
    </source>
</evidence>
<comment type="similarity">
    <text evidence="2 13 14">Belongs to the HAM1 NTPase family.</text>
</comment>
<evidence type="ECO:0000256" key="14">
    <source>
        <dbReference type="RuleBase" id="RU003781"/>
    </source>
</evidence>
<organism evidence="16 17">
    <name type="scientific">Triparma laevis f. longispina</name>
    <dbReference type="NCBI Taxonomy" id="1714387"/>
    <lineage>
        <taxon>Eukaryota</taxon>
        <taxon>Sar</taxon>
        <taxon>Stramenopiles</taxon>
        <taxon>Ochrophyta</taxon>
        <taxon>Bolidophyceae</taxon>
        <taxon>Parmales</taxon>
        <taxon>Triparmaceae</taxon>
        <taxon>Triparma</taxon>
    </lineage>
</organism>
<feature type="binding site" evidence="13">
    <location>
        <position position="431"/>
    </location>
    <ligand>
        <name>ITP</name>
        <dbReference type="ChEBI" id="CHEBI:61402"/>
    </ligand>
</feature>
<dbReference type="SUPFAM" id="SSF56784">
    <property type="entry name" value="HAD-like"/>
    <property type="match status" value="1"/>
</dbReference>
<dbReference type="Pfam" id="PF01725">
    <property type="entry name" value="Ham1p_like"/>
    <property type="match status" value="1"/>
</dbReference>
<evidence type="ECO:0000256" key="1">
    <source>
        <dbReference type="ARBA" id="ARBA00004496"/>
    </source>
</evidence>
<comment type="catalytic activity">
    <reaction evidence="12">
        <text>N(6)-hydroxy-dATP + H2O = N(6)-hydroxy-dAMP + diphosphate + H(+)</text>
        <dbReference type="Rhea" id="RHEA:83971"/>
        <dbReference type="ChEBI" id="CHEBI:15377"/>
        <dbReference type="ChEBI" id="CHEBI:15378"/>
        <dbReference type="ChEBI" id="CHEBI:33019"/>
        <dbReference type="ChEBI" id="CHEBI:233529"/>
        <dbReference type="ChEBI" id="CHEBI:233530"/>
    </reaction>
    <physiologicalReaction direction="left-to-right" evidence="12">
        <dbReference type="Rhea" id="RHEA:83972"/>
    </physiologicalReaction>
</comment>
<dbReference type="FunFam" id="3.90.950.10:FF:000003">
    <property type="entry name" value="Inosine triphosphate pyrophosphatase"/>
    <property type="match status" value="1"/>
</dbReference>
<comment type="catalytic activity">
    <reaction evidence="13">
        <text>XTP + H2O = XMP + diphosphate + H(+)</text>
        <dbReference type="Rhea" id="RHEA:28610"/>
        <dbReference type="ChEBI" id="CHEBI:15377"/>
        <dbReference type="ChEBI" id="CHEBI:15378"/>
        <dbReference type="ChEBI" id="CHEBI:33019"/>
        <dbReference type="ChEBI" id="CHEBI:57464"/>
        <dbReference type="ChEBI" id="CHEBI:61314"/>
        <dbReference type="EC" id="3.6.1.66"/>
    </reaction>
</comment>
<dbReference type="GO" id="GO:0036222">
    <property type="term" value="F:XTP diphosphatase activity"/>
    <property type="evidence" value="ECO:0007669"/>
    <property type="project" value="UniProtKB-UniRule"/>
</dbReference>
<dbReference type="PANTHER" id="PTHR11067:SF9">
    <property type="entry name" value="INOSINE TRIPHOSPHATE PYROPHOSPHATASE"/>
    <property type="match status" value="1"/>
</dbReference>
<evidence type="ECO:0000256" key="11">
    <source>
        <dbReference type="ARBA" id="ARBA00093255"/>
    </source>
</evidence>
<comment type="subcellular location">
    <subcellularLocation>
        <location evidence="1 13">Cytoplasm</location>
    </subcellularLocation>
</comment>
<feature type="binding site" evidence="13">
    <location>
        <begin position="549"/>
        <end position="550"/>
    </location>
    <ligand>
        <name>ITP</name>
        <dbReference type="ChEBI" id="CHEBI:61402"/>
    </ligand>
</feature>
<dbReference type="GO" id="GO:0000166">
    <property type="term" value="F:nucleotide binding"/>
    <property type="evidence" value="ECO:0007669"/>
    <property type="project" value="UniProtKB-KW"/>
</dbReference>
<dbReference type="GO" id="GO:0036220">
    <property type="term" value="F:ITP diphosphatase activity"/>
    <property type="evidence" value="ECO:0007669"/>
    <property type="project" value="UniProtKB-UniRule"/>
</dbReference>
<keyword evidence="6 13" id="KW-0378">Hydrolase</keyword>
<dbReference type="GO" id="GO:0009204">
    <property type="term" value="P:deoxyribonucleoside triphosphate catabolic process"/>
    <property type="evidence" value="ECO:0007669"/>
    <property type="project" value="UniProtKB-UniRule"/>
</dbReference>
<dbReference type="InterPro" id="IPR027502">
    <property type="entry name" value="ITPase"/>
</dbReference>
<evidence type="ECO:0000256" key="8">
    <source>
        <dbReference type="ARBA" id="ARBA00023080"/>
    </source>
</evidence>
<keyword evidence="5 13" id="KW-0547">Nucleotide-binding</keyword>
<feature type="binding site" evidence="13">
    <location>
        <begin position="388"/>
        <end position="393"/>
    </location>
    <ligand>
        <name>ITP</name>
        <dbReference type="ChEBI" id="CHEBI:61402"/>
    </ligand>
</feature>
<evidence type="ECO:0000256" key="7">
    <source>
        <dbReference type="ARBA" id="ARBA00022842"/>
    </source>
</evidence>
<dbReference type="Gene3D" id="3.30.1240.10">
    <property type="match status" value="1"/>
</dbReference>
<feature type="binding site" evidence="13">
    <location>
        <begin position="523"/>
        <end position="526"/>
    </location>
    <ligand>
        <name>ITP</name>
        <dbReference type="ChEBI" id="CHEBI:61402"/>
    </ligand>
</feature>
<evidence type="ECO:0000256" key="6">
    <source>
        <dbReference type="ARBA" id="ARBA00022801"/>
    </source>
</evidence>
<comment type="function">
    <text evidence="13">Pyrophosphatase that hydrolyzes non-canonical purine nucleotides such as inosine triphosphate (ITP), deoxyinosine triphosphate (dITP) or xanthosine 5'-triphosphate (XTP) to their respective monophosphate derivatives. The enzyme does not distinguish between the deoxy- and ribose forms. Probably excludes non-canonical purines from RNA and DNA precursor pools, thus preventing their incorporation into RNA and DNA and avoiding chromosomal lesions.</text>
</comment>
<dbReference type="GO" id="GO:0005737">
    <property type="term" value="C:cytoplasm"/>
    <property type="evidence" value="ECO:0007669"/>
    <property type="project" value="UniProtKB-SubCell"/>
</dbReference>
<evidence type="ECO:0000256" key="10">
    <source>
        <dbReference type="ARBA" id="ARBA00093218"/>
    </source>
</evidence>
<gene>
    <name evidence="16" type="ORF">TrLO_g14486</name>
</gene>
<proteinExistence type="inferred from homology"/>
<evidence type="ECO:0000256" key="3">
    <source>
        <dbReference type="ARBA" id="ARBA00022490"/>
    </source>
</evidence>
<dbReference type="NCBIfam" id="TIGR00042">
    <property type="entry name" value="RdgB/HAM1 family non-canonical purine NTP pyrophosphatase"/>
    <property type="match status" value="1"/>
</dbReference>